<evidence type="ECO:0000256" key="7">
    <source>
        <dbReference type="SAM" id="SignalP"/>
    </source>
</evidence>
<evidence type="ECO:0000256" key="6">
    <source>
        <dbReference type="SAM" id="MobiDB-lite"/>
    </source>
</evidence>
<evidence type="ECO:0000259" key="8">
    <source>
        <dbReference type="SMART" id="SM00702"/>
    </source>
</evidence>
<evidence type="ECO:0000313" key="9">
    <source>
        <dbReference type="EMBL" id="CAJ1942644.1"/>
    </source>
</evidence>
<evidence type="ECO:0000256" key="2">
    <source>
        <dbReference type="ARBA" id="ARBA00022723"/>
    </source>
</evidence>
<evidence type="ECO:0000256" key="3">
    <source>
        <dbReference type="ARBA" id="ARBA00022964"/>
    </source>
</evidence>
<keyword evidence="5" id="KW-0408">Iron</keyword>
<evidence type="ECO:0000256" key="4">
    <source>
        <dbReference type="ARBA" id="ARBA00023002"/>
    </source>
</evidence>
<proteinExistence type="predicted"/>
<accession>A0AAD2FLS4</accession>
<feature type="signal peptide" evidence="7">
    <location>
        <begin position="1"/>
        <end position="23"/>
    </location>
</feature>
<dbReference type="GO" id="GO:0004656">
    <property type="term" value="F:procollagen-proline 4-dioxygenase activity"/>
    <property type="evidence" value="ECO:0007669"/>
    <property type="project" value="TreeGrafter"/>
</dbReference>
<dbReference type="InterPro" id="IPR045054">
    <property type="entry name" value="P4HA-like"/>
</dbReference>
<feature type="domain" description="Prolyl 4-hydroxylase alpha subunit" evidence="8">
    <location>
        <begin position="228"/>
        <end position="401"/>
    </location>
</feature>
<name>A0AAD2FLS4_9STRA</name>
<dbReference type="InterPro" id="IPR003137">
    <property type="entry name" value="PA_domain"/>
</dbReference>
<evidence type="ECO:0000313" key="10">
    <source>
        <dbReference type="Proteomes" id="UP001295423"/>
    </source>
</evidence>
<protein>
    <recommendedName>
        <fullName evidence="8">Prolyl 4-hydroxylase alpha subunit domain-containing protein</fullName>
    </recommendedName>
</protein>
<dbReference type="InterPro" id="IPR006620">
    <property type="entry name" value="Pro_4_hyd_alph"/>
</dbReference>
<dbReference type="GO" id="GO:0005506">
    <property type="term" value="F:iron ion binding"/>
    <property type="evidence" value="ECO:0007669"/>
    <property type="project" value="InterPro"/>
</dbReference>
<feature type="chain" id="PRO_5042164736" description="Prolyl 4-hydroxylase alpha subunit domain-containing protein" evidence="7">
    <location>
        <begin position="24"/>
        <end position="496"/>
    </location>
</feature>
<gene>
    <name evidence="9" type="ORF">CYCCA115_LOCUS8050</name>
</gene>
<dbReference type="Gene3D" id="2.60.120.620">
    <property type="entry name" value="q2cbj1_9rhob like domain"/>
    <property type="match status" value="1"/>
</dbReference>
<dbReference type="Proteomes" id="UP001295423">
    <property type="component" value="Unassembled WGS sequence"/>
</dbReference>
<comment type="caution">
    <text evidence="9">The sequence shown here is derived from an EMBL/GenBank/DDBJ whole genome shotgun (WGS) entry which is preliminary data.</text>
</comment>
<comment type="cofactor">
    <cofactor evidence="1">
        <name>L-ascorbate</name>
        <dbReference type="ChEBI" id="CHEBI:38290"/>
    </cofactor>
</comment>
<dbReference type="GO" id="GO:0005783">
    <property type="term" value="C:endoplasmic reticulum"/>
    <property type="evidence" value="ECO:0007669"/>
    <property type="project" value="TreeGrafter"/>
</dbReference>
<dbReference type="GO" id="GO:0031418">
    <property type="term" value="F:L-ascorbic acid binding"/>
    <property type="evidence" value="ECO:0007669"/>
    <property type="project" value="InterPro"/>
</dbReference>
<reference evidence="9" key="1">
    <citation type="submission" date="2023-08" db="EMBL/GenBank/DDBJ databases">
        <authorList>
            <person name="Audoor S."/>
            <person name="Bilcke G."/>
        </authorList>
    </citation>
    <scope>NUCLEOTIDE SEQUENCE</scope>
</reference>
<feature type="compositionally biased region" description="Basic residues" evidence="6">
    <location>
        <begin position="480"/>
        <end position="496"/>
    </location>
</feature>
<evidence type="ECO:0000256" key="5">
    <source>
        <dbReference type="ARBA" id="ARBA00023004"/>
    </source>
</evidence>
<dbReference type="SMART" id="SM00702">
    <property type="entry name" value="P4Hc"/>
    <property type="match status" value="1"/>
</dbReference>
<keyword evidence="10" id="KW-1185">Reference proteome</keyword>
<dbReference type="PANTHER" id="PTHR10869">
    <property type="entry name" value="PROLYL 4-HYDROXYLASE ALPHA SUBUNIT"/>
    <property type="match status" value="1"/>
</dbReference>
<evidence type="ECO:0000256" key="1">
    <source>
        <dbReference type="ARBA" id="ARBA00001961"/>
    </source>
</evidence>
<dbReference type="AlphaFoldDB" id="A0AAD2FLS4"/>
<keyword evidence="4" id="KW-0560">Oxidoreductase</keyword>
<sequence>MTLTHRLSLCCICILALLSLARGAVDNKNLHDLDYIVYPQRTEEEAAVLEWGHSAIISALDASVAQFGPQTTEAALLEVECMPILASPLNGVGNREEDEEGNLPIQELDNADDVRGNMVVMTDNGGLSAVGMAKVAKLSGAAALLVVNIDEKRPDDIYRLEVMDGEDAEDIDIPVVMISLNSANVLTTATVTANMAKEDIVNNGMPDRVRLYAGGDRPFFEDVEPTDPTLYLIHNLMTDEEADSLLQSAKSKLSPITDDILQFSNDKENFENVQRTVVWQGMLQSPARKAVEERIEQVTGFPAAHHSDFVIDRLDAGVHWKAHYDTHPYLIPMATITVFLTDNGGSVVFPSAKEPVEITPTKGMAIVHHNTDNKHNMDLSSVHAMMAGTEGPAYVARKFIFTTPVSNARRIALPILALPFGGKLPGFVSAFHDFMVEKFGMEDGPVYFDKACVFIPFLIFLSIAQLVADRVQGKGDKKKDTKKKGEGKKKKKGKKE</sequence>
<keyword evidence="7" id="KW-0732">Signal</keyword>
<keyword evidence="2" id="KW-0479">Metal-binding</keyword>
<dbReference type="Pfam" id="PF02225">
    <property type="entry name" value="PA"/>
    <property type="match status" value="1"/>
</dbReference>
<dbReference type="Gene3D" id="3.50.30.30">
    <property type="match status" value="1"/>
</dbReference>
<feature type="region of interest" description="Disordered" evidence="6">
    <location>
        <begin position="471"/>
        <end position="496"/>
    </location>
</feature>
<dbReference type="EMBL" id="CAKOGP040001112">
    <property type="protein sequence ID" value="CAJ1942644.1"/>
    <property type="molecule type" value="Genomic_DNA"/>
</dbReference>
<dbReference type="PANTHER" id="PTHR10869:SF226">
    <property type="entry name" value="PROLYL 4-HYDROXYLASE ALPHA SUBUNIT DOMAIN-CONTAINING PROTEIN"/>
    <property type="match status" value="1"/>
</dbReference>
<organism evidence="9 10">
    <name type="scientific">Cylindrotheca closterium</name>
    <dbReference type="NCBI Taxonomy" id="2856"/>
    <lineage>
        <taxon>Eukaryota</taxon>
        <taxon>Sar</taxon>
        <taxon>Stramenopiles</taxon>
        <taxon>Ochrophyta</taxon>
        <taxon>Bacillariophyta</taxon>
        <taxon>Bacillariophyceae</taxon>
        <taxon>Bacillariophycidae</taxon>
        <taxon>Bacillariales</taxon>
        <taxon>Bacillariaceae</taxon>
        <taxon>Cylindrotheca</taxon>
    </lineage>
</organism>
<keyword evidence="3" id="KW-0223">Dioxygenase</keyword>